<reference evidence="1" key="1">
    <citation type="submission" date="2019-12" db="EMBL/GenBank/DDBJ databases">
        <title>Genome sequencing and annotation of Brassica cretica.</title>
        <authorList>
            <person name="Studholme D.J."/>
            <person name="Sarris P.F."/>
        </authorList>
    </citation>
    <scope>NUCLEOTIDE SEQUENCE</scope>
    <source>
        <strain evidence="1">PFS-102/07</strain>
        <tissue evidence="1">Leaf</tissue>
    </source>
</reference>
<gene>
    <name evidence="1" type="ORF">F2Q70_00030751</name>
</gene>
<evidence type="ECO:0000313" key="1">
    <source>
        <dbReference type="EMBL" id="KAF2531147.1"/>
    </source>
</evidence>
<sequence length="156" mass="17695">MVHFRFISQVKYWNPSAGLEFFSIFIFDGKRRKMFLLIGLPLSVKKFVPENCASSGETTDLNDTQFTKLDELLTQTQLYSKAQVIEFLSQKAKMADTISLALAAAKKLKRSPASLRCKPATNVLITMSRKKRMKAIGRVDVLQEAFMALKLEKEVL</sequence>
<comment type="caution">
    <text evidence="1">The sequence shown here is derived from an EMBL/GenBank/DDBJ whole genome shotgun (WGS) entry which is preliminary data.</text>
</comment>
<accession>A0A8S9FFN3</accession>
<protein>
    <submittedName>
        <fullName evidence="1">Uncharacterized protein</fullName>
    </submittedName>
</protein>
<dbReference type="AlphaFoldDB" id="A0A8S9FFN3"/>
<dbReference type="EMBL" id="QGKY02002305">
    <property type="protein sequence ID" value="KAF2531147.1"/>
    <property type="molecule type" value="Genomic_DNA"/>
</dbReference>
<organism evidence="1">
    <name type="scientific">Brassica cretica</name>
    <name type="common">Mustard</name>
    <dbReference type="NCBI Taxonomy" id="69181"/>
    <lineage>
        <taxon>Eukaryota</taxon>
        <taxon>Viridiplantae</taxon>
        <taxon>Streptophyta</taxon>
        <taxon>Embryophyta</taxon>
        <taxon>Tracheophyta</taxon>
        <taxon>Spermatophyta</taxon>
        <taxon>Magnoliopsida</taxon>
        <taxon>eudicotyledons</taxon>
        <taxon>Gunneridae</taxon>
        <taxon>Pentapetalae</taxon>
        <taxon>rosids</taxon>
        <taxon>malvids</taxon>
        <taxon>Brassicales</taxon>
        <taxon>Brassicaceae</taxon>
        <taxon>Brassiceae</taxon>
        <taxon>Brassica</taxon>
    </lineage>
</organism>
<name>A0A8S9FFN3_BRACR</name>
<proteinExistence type="predicted"/>